<dbReference type="CDD" id="cd05233">
    <property type="entry name" value="SDR_c"/>
    <property type="match status" value="1"/>
</dbReference>
<accession>A0A2A4FXN7</accession>
<protein>
    <submittedName>
        <fullName evidence="2">NAD(P)-dependent oxidoreductase</fullName>
    </submittedName>
</protein>
<organism evidence="2 3">
    <name type="scientific">Rhizorhabdus dicambivorans</name>
    <dbReference type="NCBI Taxonomy" id="1850238"/>
    <lineage>
        <taxon>Bacteria</taxon>
        <taxon>Pseudomonadati</taxon>
        <taxon>Pseudomonadota</taxon>
        <taxon>Alphaproteobacteria</taxon>
        <taxon>Sphingomonadales</taxon>
        <taxon>Sphingomonadaceae</taxon>
        <taxon>Rhizorhabdus</taxon>
    </lineage>
</organism>
<dbReference type="PRINTS" id="PR00080">
    <property type="entry name" value="SDRFAMILY"/>
</dbReference>
<reference evidence="2 3" key="1">
    <citation type="submission" date="2017-09" db="EMBL/GenBank/DDBJ databases">
        <title>The Catabolism of 3,6-Dichlorosalicylic acid is Initiated by the Cytochrome P450 Monooxygenase DsmABC in Rhizorhabdus dicambivorans Ndbn-20.</title>
        <authorList>
            <person name="Na L."/>
        </authorList>
    </citation>
    <scope>NUCLEOTIDE SEQUENCE [LARGE SCALE GENOMIC DNA]</scope>
    <source>
        <strain evidence="2 3">Ndbn-20m</strain>
    </source>
</reference>
<dbReference type="PROSITE" id="PS00061">
    <property type="entry name" value="ADH_SHORT"/>
    <property type="match status" value="1"/>
</dbReference>
<dbReference type="InterPro" id="IPR002347">
    <property type="entry name" value="SDR_fam"/>
</dbReference>
<sequence>MSDAGRLAGRAAIVTGASSGMGRAITALFAAEGARVLAVSRGGGADGHPAITPFAADIAAPDAAGRIVAAARDAFGGIDILVNAAGLFEMAPVEQIDRGHWDRTFATNVTGPVELCLKAIPSLKASGAGRIINIGSVCVRLTNPGFAAYNASKHALTGFTLNLAIELGRHGITANMIQPGTILTPMTQPFVEDPAMLRYFEGKTAVRRLGEAGEIARAALYLADPQAGYTTGQTIQVDGGYSVGINDSGLEA</sequence>
<dbReference type="Pfam" id="PF13561">
    <property type="entry name" value="adh_short_C2"/>
    <property type="match status" value="1"/>
</dbReference>
<dbReference type="PRINTS" id="PR00081">
    <property type="entry name" value="GDHRDH"/>
</dbReference>
<dbReference type="InterPro" id="IPR050259">
    <property type="entry name" value="SDR"/>
</dbReference>
<dbReference type="PANTHER" id="PTHR42879">
    <property type="entry name" value="3-OXOACYL-(ACYL-CARRIER-PROTEIN) REDUCTASE"/>
    <property type="match status" value="1"/>
</dbReference>
<comment type="similarity">
    <text evidence="1">Belongs to the short-chain dehydrogenases/reductases (SDR) family.</text>
</comment>
<dbReference type="InterPro" id="IPR020904">
    <property type="entry name" value="Sc_DH/Rdtase_CS"/>
</dbReference>
<dbReference type="OrthoDB" id="286404at2"/>
<name>A0A2A4FXN7_9SPHN</name>
<dbReference type="KEGG" id="rdi:CMV14_16785"/>
<dbReference type="FunFam" id="3.40.50.720:FF:000084">
    <property type="entry name" value="Short-chain dehydrogenase reductase"/>
    <property type="match status" value="1"/>
</dbReference>
<dbReference type="RefSeq" id="WP_066969001.1">
    <property type="nucleotide sequence ID" value="NZ_CP023449.1"/>
</dbReference>
<keyword evidence="3" id="KW-1185">Reference proteome</keyword>
<comment type="caution">
    <text evidence="2">The sequence shown here is derived from an EMBL/GenBank/DDBJ whole genome shotgun (WGS) entry which is preliminary data.</text>
</comment>
<dbReference type="Proteomes" id="UP000218934">
    <property type="component" value="Unassembled WGS sequence"/>
</dbReference>
<dbReference type="GO" id="GO:0032787">
    <property type="term" value="P:monocarboxylic acid metabolic process"/>
    <property type="evidence" value="ECO:0007669"/>
    <property type="project" value="UniProtKB-ARBA"/>
</dbReference>
<proteinExistence type="inferred from homology"/>
<evidence type="ECO:0000313" key="2">
    <source>
        <dbReference type="EMBL" id="PCE42965.1"/>
    </source>
</evidence>
<dbReference type="InterPro" id="IPR036291">
    <property type="entry name" value="NAD(P)-bd_dom_sf"/>
</dbReference>
<evidence type="ECO:0000313" key="3">
    <source>
        <dbReference type="Proteomes" id="UP000218934"/>
    </source>
</evidence>
<gene>
    <name evidence="2" type="ORF">COO09_06570</name>
</gene>
<dbReference type="SUPFAM" id="SSF51735">
    <property type="entry name" value="NAD(P)-binding Rossmann-fold domains"/>
    <property type="match status" value="1"/>
</dbReference>
<dbReference type="EMBL" id="NWUF01000005">
    <property type="protein sequence ID" value="PCE42965.1"/>
    <property type="molecule type" value="Genomic_DNA"/>
</dbReference>
<dbReference type="Gene3D" id="3.40.50.720">
    <property type="entry name" value="NAD(P)-binding Rossmann-like Domain"/>
    <property type="match status" value="1"/>
</dbReference>
<dbReference type="PANTHER" id="PTHR42879:SF2">
    <property type="entry name" value="3-OXOACYL-[ACYL-CARRIER-PROTEIN] REDUCTASE FABG"/>
    <property type="match status" value="1"/>
</dbReference>
<dbReference type="AlphaFoldDB" id="A0A2A4FXN7"/>
<evidence type="ECO:0000256" key="1">
    <source>
        <dbReference type="ARBA" id="ARBA00006484"/>
    </source>
</evidence>